<keyword evidence="3" id="KW-0238">DNA-binding</keyword>
<comment type="caution">
    <text evidence="9">The sequence shown here is derived from an EMBL/GenBank/DDBJ whole genome shotgun (WGS) entry which is preliminary data.</text>
</comment>
<protein>
    <recommendedName>
        <fullName evidence="1">Stage 0 sporulation protein A homolog</fullName>
    </recommendedName>
</protein>
<feature type="domain" description="Response regulatory" evidence="8">
    <location>
        <begin position="3"/>
        <end position="120"/>
    </location>
</feature>
<evidence type="ECO:0000313" key="14">
    <source>
        <dbReference type="Proteomes" id="UP000094869"/>
    </source>
</evidence>
<dbReference type="Pfam" id="PF12833">
    <property type="entry name" value="HTH_18"/>
    <property type="match status" value="1"/>
</dbReference>
<dbReference type="SUPFAM" id="SSF52172">
    <property type="entry name" value="CheY-like"/>
    <property type="match status" value="1"/>
</dbReference>
<dbReference type="Proteomes" id="UP000094869">
    <property type="component" value="Unassembled WGS sequence"/>
</dbReference>
<proteinExistence type="predicted"/>
<dbReference type="EMBL" id="MEHA01000022">
    <property type="protein sequence ID" value="ODR46863.1"/>
    <property type="molecule type" value="Genomic_DNA"/>
</dbReference>
<accession>A0A1E3AAB8</accession>
<dbReference type="Proteomes" id="UP000094067">
    <property type="component" value="Unassembled WGS sequence"/>
</dbReference>
<dbReference type="Gene3D" id="3.40.50.2300">
    <property type="match status" value="1"/>
</dbReference>
<evidence type="ECO:0000256" key="2">
    <source>
        <dbReference type="ARBA" id="ARBA00023015"/>
    </source>
</evidence>
<evidence type="ECO:0000313" key="10">
    <source>
        <dbReference type="EMBL" id="ODR46863.1"/>
    </source>
</evidence>
<keyword evidence="4" id="KW-0804">Transcription</keyword>
<dbReference type="InterPro" id="IPR001789">
    <property type="entry name" value="Sig_transdc_resp-reg_receiver"/>
</dbReference>
<keyword evidence="6" id="KW-0597">Phosphoprotein</keyword>
<dbReference type="GO" id="GO:0003700">
    <property type="term" value="F:DNA-binding transcription factor activity"/>
    <property type="evidence" value="ECO:0007669"/>
    <property type="project" value="InterPro"/>
</dbReference>
<dbReference type="SMART" id="SM00342">
    <property type="entry name" value="HTH_ARAC"/>
    <property type="match status" value="1"/>
</dbReference>
<dbReference type="SMART" id="SM00448">
    <property type="entry name" value="REC"/>
    <property type="match status" value="1"/>
</dbReference>
<dbReference type="RefSeq" id="WP_069151890.1">
    <property type="nucleotide sequence ID" value="NZ_DAWDRA010000139.1"/>
</dbReference>
<sequence length="523" mass="60374">MLSVLIVDDEPIFRMGLRSGINWADLDCKIIGEASNGKEALSIIEEKKPNIILLDIKMPGMDGIELLKNCRQHPDNQCFIVLSCFNEYPFVREAMKLGALDYLFKPLMEGPDIEKVIMEAKEQLGFSSRSSEAAEHQNAVRTKLKEIIENGVSANISPLLELIPQLSSSHYFTMALMVQDEHIDTEKAYVLLDSSQALIAGFFPSCTCIFTRCGEILYALIYTDNCNGELVSPHILRTWGKRVSDYMEAAFWTGFDNPSCDITCLPESFRHARYAMEANYFRQSDFKAPCVHLYTPGMQQNYDFYEIFPAEVNNIRNATQNYDMETIRKSLRHITESIRVHEYYNKEDFCHLLTALITDSMRIYRTKIVLEQLLLSNYNLISDIYHQRTMEDAEHLFFQVILTLFAHLKGNTTGFHTRIIQETIEYINLHYQEKLSLDMVAEKTHLSVNYFCKLFKDQTGDTFINYLNKVRIHAAVHLLQTTTWKTYEIADAVGFSDYHHFCKTFKKITELTPSQVRDPNCIS</sequence>
<evidence type="ECO:0000256" key="5">
    <source>
        <dbReference type="ARBA" id="ARBA00024867"/>
    </source>
</evidence>
<dbReference type="PANTHER" id="PTHR43280">
    <property type="entry name" value="ARAC-FAMILY TRANSCRIPTIONAL REGULATOR"/>
    <property type="match status" value="1"/>
</dbReference>
<dbReference type="GO" id="GO:0043565">
    <property type="term" value="F:sequence-specific DNA binding"/>
    <property type="evidence" value="ECO:0007669"/>
    <property type="project" value="InterPro"/>
</dbReference>
<evidence type="ECO:0000256" key="1">
    <source>
        <dbReference type="ARBA" id="ARBA00018672"/>
    </source>
</evidence>
<evidence type="ECO:0000259" key="7">
    <source>
        <dbReference type="PROSITE" id="PS01124"/>
    </source>
</evidence>
<evidence type="ECO:0000256" key="6">
    <source>
        <dbReference type="PROSITE-ProRule" id="PRU00169"/>
    </source>
</evidence>
<dbReference type="InterPro" id="IPR009057">
    <property type="entry name" value="Homeodomain-like_sf"/>
</dbReference>
<dbReference type="EMBL" id="MCGH01000002">
    <property type="protein sequence ID" value="ODM05702.1"/>
    <property type="molecule type" value="Genomic_DNA"/>
</dbReference>
<feature type="modified residue" description="4-aspartylphosphate" evidence="6">
    <location>
        <position position="55"/>
    </location>
</feature>
<dbReference type="PANTHER" id="PTHR43280:SF10">
    <property type="entry name" value="REGULATORY PROTEIN POCR"/>
    <property type="match status" value="1"/>
</dbReference>
<evidence type="ECO:0000313" key="13">
    <source>
        <dbReference type="Proteomes" id="UP000094271"/>
    </source>
</evidence>
<dbReference type="InterPro" id="IPR018060">
    <property type="entry name" value="HTH_AraC"/>
</dbReference>
<reference evidence="11 14" key="2">
    <citation type="submission" date="2016-08" db="EMBL/GenBank/DDBJ databases">
        <title>Characterization of Isolates of Eisenbergiella tayi Derived from Blood Cultures, Using Whole Genome Sequencing.</title>
        <authorList>
            <person name="Bernier A.-M."/>
            <person name="Burdz T."/>
            <person name="Wiebe D."/>
            <person name="Bernard K."/>
        </authorList>
    </citation>
    <scope>NUCLEOTIDE SEQUENCE [LARGE SCALE GENOMIC DNA]</scope>
    <source>
        <strain evidence="11 14">NML120146</strain>
    </source>
</reference>
<gene>
    <name evidence="10" type="ORF">BEI59_24290</name>
    <name evidence="9" type="ORF">BEI61_01591</name>
    <name evidence="11" type="ORF">BEI63_10895</name>
</gene>
<dbReference type="AlphaFoldDB" id="A0A1E3AAB8"/>
<reference evidence="10 13" key="3">
    <citation type="submission" date="2016-08" db="EMBL/GenBank/DDBJ databases">
        <authorList>
            <person name="Seilhamer J.J."/>
        </authorList>
    </citation>
    <scope>NUCLEOTIDE SEQUENCE [LARGE SCALE GENOMIC DNA]</scope>
    <source>
        <strain evidence="10 13">NML150140-1</strain>
    </source>
</reference>
<evidence type="ECO:0000313" key="12">
    <source>
        <dbReference type="Proteomes" id="UP000094067"/>
    </source>
</evidence>
<dbReference type="Pfam" id="PF00072">
    <property type="entry name" value="Response_reg"/>
    <property type="match status" value="1"/>
</dbReference>
<comment type="function">
    <text evidence="5">May play the central regulatory role in sporulation. It may be an element of the effector pathway responsible for the activation of sporulation genes in response to nutritional stress. Spo0A may act in concert with spo0H (a sigma factor) to control the expression of some genes that are critical to the sporulation process.</text>
</comment>
<keyword evidence="2" id="KW-0805">Transcription regulation</keyword>
<evidence type="ECO:0000256" key="4">
    <source>
        <dbReference type="ARBA" id="ARBA00023163"/>
    </source>
</evidence>
<evidence type="ECO:0000313" key="11">
    <source>
        <dbReference type="EMBL" id="ODR57607.1"/>
    </source>
</evidence>
<dbReference type="GO" id="GO:0000160">
    <property type="term" value="P:phosphorelay signal transduction system"/>
    <property type="evidence" value="ECO:0007669"/>
    <property type="project" value="InterPro"/>
</dbReference>
<organism evidence="9 12">
    <name type="scientific">Eisenbergiella tayi</name>
    <dbReference type="NCBI Taxonomy" id="1432052"/>
    <lineage>
        <taxon>Bacteria</taxon>
        <taxon>Bacillati</taxon>
        <taxon>Bacillota</taxon>
        <taxon>Clostridia</taxon>
        <taxon>Lachnospirales</taxon>
        <taxon>Lachnospiraceae</taxon>
        <taxon>Eisenbergiella</taxon>
    </lineage>
</organism>
<feature type="domain" description="HTH araC/xylS-type" evidence="7">
    <location>
        <begin position="421"/>
        <end position="519"/>
    </location>
</feature>
<evidence type="ECO:0000313" key="9">
    <source>
        <dbReference type="EMBL" id="ODM05702.1"/>
    </source>
</evidence>
<name>A0A1E3AAB8_9FIRM</name>
<dbReference type="EMBL" id="MEHD01000021">
    <property type="protein sequence ID" value="ODR57607.1"/>
    <property type="molecule type" value="Genomic_DNA"/>
</dbReference>
<dbReference type="PATRIC" id="fig|1432052.4.peg.1781"/>
<dbReference type="Gene3D" id="1.10.10.60">
    <property type="entry name" value="Homeodomain-like"/>
    <property type="match status" value="2"/>
</dbReference>
<dbReference type="CDD" id="cd17536">
    <property type="entry name" value="REC_YesN-like"/>
    <property type="match status" value="1"/>
</dbReference>
<evidence type="ECO:0000256" key="3">
    <source>
        <dbReference type="ARBA" id="ARBA00023125"/>
    </source>
</evidence>
<dbReference type="SUPFAM" id="SSF46689">
    <property type="entry name" value="Homeodomain-like"/>
    <property type="match status" value="2"/>
</dbReference>
<keyword evidence="14" id="KW-1185">Reference proteome</keyword>
<dbReference type="PROSITE" id="PS01124">
    <property type="entry name" value="HTH_ARAC_FAMILY_2"/>
    <property type="match status" value="1"/>
</dbReference>
<dbReference type="PROSITE" id="PS50110">
    <property type="entry name" value="RESPONSE_REGULATORY"/>
    <property type="match status" value="1"/>
</dbReference>
<dbReference type="InterPro" id="IPR011006">
    <property type="entry name" value="CheY-like_superfamily"/>
</dbReference>
<dbReference type="Proteomes" id="UP000094271">
    <property type="component" value="Unassembled WGS sequence"/>
</dbReference>
<evidence type="ECO:0000259" key="8">
    <source>
        <dbReference type="PROSITE" id="PS50110"/>
    </source>
</evidence>
<reference evidence="9 12" key="1">
    <citation type="submission" date="2016-07" db="EMBL/GenBank/DDBJ databases">
        <title>Characterization of isolates of Eisenbergiella tayi derived from blood cultures, using whole genome sequencing.</title>
        <authorList>
            <person name="Burdz T."/>
            <person name="Wiebe D."/>
            <person name="Huynh C."/>
            <person name="Bernard K."/>
        </authorList>
    </citation>
    <scope>NUCLEOTIDE SEQUENCE [LARGE SCALE GENOMIC DNA]</scope>
    <source>
        <strain evidence="9 12">NML 110608</strain>
    </source>
</reference>